<organism evidence="2 3">
    <name type="scientific">Pestalotiopsis fici (strain W106-1 / CGMCC3.15140)</name>
    <dbReference type="NCBI Taxonomy" id="1229662"/>
    <lineage>
        <taxon>Eukaryota</taxon>
        <taxon>Fungi</taxon>
        <taxon>Dikarya</taxon>
        <taxon>Ascomycota</taxon>
        <taxon>Pezizomycotina</taxon>
        <taxon>Sordariomycetes</taxon>
        <taxon>Xylariomycetidae</taxon>
        <taxon>Amphisphaeriales</taxon>
        <taxon>Sporocadaceae</taxon>
        <taxon>Pestalotiopsis</taxon>
    </lineage>
</organism>
<feature type="compositionally biased region" description="Polar residues" evidence="1">
    <location>
        <begin position="22"/>
        <end position="32"/>
    </location>
</feature>
<dbReference type="RefSeq" id="XP_007837156.1">
    <property type="nucleotide sequence ID" value="XM_007838965.1"/>
</dbReference>
<dbReference type="EMBL" id="KI912115">
    <property type="protein sequence ID" value="ETS78322.1"/>
    <property type="molecule type" value="Genomic_DNA"/>
</dbReference>
<feature type="region of interest" description="Disordered" evidence="1">
    <location>
        <begin position="22"/>
        <end position="74"/>
    </location>
</feature>
<dbReference type="Proteomes" id="UP000030651">
    <property type="component" value="Unassembled WGS sequence"/>
</dbReference>
<accession>W3WYY9</accession>
<evidence type="ECO:0000313" key="2">
    <source>
        <dbReference type="EMBL" id="ETS78322.1"/>
    </source>
</evidence>
<dbReference type="STRING" id="1229662.W3WYY9"/>
<feature type="compositionally biased region" description="Basic and acidic residues" evidence="1">
    <location>
        <begin position="33"/>
        <end position="44"/>
    </location>
</feature>
<proteinExistence type="predicted"/>
<feature type="region of interest" description="Disordered" evidence="1">
    <location>
        <begin position="237"/>
        <end position="259"/>
    </location>
</feature>
<dbReference type="KEGG" id="pfy:PFICI_10384"/>
<dbReference type="OrthoDB" id="5230713at2759"/>
<evidence type="ECO:0000313" key="3">
    <source>
        <dbReference type="Proteomes" id="UP000030651"/>
    </source>
</evidence>
<feature type="compositionally biased region" description="Basic residues" evidence="1">
    <location>
        <begin position="51"/>
        <end position="60"/>
    </location>
</feature>
<dbReference type="AlphaFoldDB" id="W3WYY9"/>
<protein>
    <submittedName>
        <fullName evidence="2">Uncharacterized protein</fullName>
    </submittedName>
</protein>
<dbReference type="GeneID" id="19275397"/>
<dbReference type="HOGENOM" id="CLU_918625_0_0_1"/>
<keyword evidence="3" id="KW-1185">Reference proteome</keyword>
<evidence type="ECO:0000256" key="1">
    <source>
        <dbReference type="SAM" id="MobiDB-lite"/>
    </source>
</evidence>
<name>W3WYY9_PESFW</name>
<sequence>MPTREVETRLVKVTTDIRMSLKSPSPALNQDSGEFRKQTKDTKQDIQWMAKSKRKWKKCKSPPPEQQQEEERILQDQRNYQKEIAEWKGREFLLDFLQSHFPEHLDNITLRGTPTLEEIRMIGNEDLATGVRQCRRLFNAPVISDTVGSLLYQELRQGHALDHTHEVQYEEEAESNEDGGSSIYMPPGVVRRQKTCGFDQPMVTDTAHRDVYFNGEIGGLLADSLQAPAPSLRRANTTDLSETMARTTSPTARGWSSMSLAKDRRAASIPMQKKAFDGFVKDIKKSARKSATSFAASLASGYS</sequence>
<reference evidence="3" key="1">
    <citation type="journal article" date="2015" name="BMC Genomics">
        <title>Genomic and transcriptomic analysis of the endophytic fungus Pestalotiopsis fici reveals its lifestyle and high potential for synthesis of natural products.</title>
        <authorList>
            <person name="Wang X."/>
            <person name="Zhang X."/>
            <person name="Liu L."/>
            <person name="Xiang M."/>
            <person name="Wang W."/>
            <person name="Sun X."/>
            <person name="Che Y."/>
            <person name="Guo L."/>
            <person name="Liu G."/>
            <person name="Guo L."/>
            <person name="Wang C."/>
            <person name="Yin W.B."/>
            <person name="Stadler M."/>
            <person name="Zhang X."/>
            <person name="Liu X."/>
        </authorList>
    </citation>
    <scope>NUCLEOTIDE SEQUENCE [LARGE SCALE GENOMIC DNA]</scope>
    <source>
        <strain evidence="3">W106-1 / CGMCC3.15140</strain>
    </source>
</reference>
<dbReference type="InParanoid" id="W3WYY9"/>
<gene>
    <name evidence="2" type="ORF">PFICI_10384</name>
</gene>